<organism evidence="2 3">
    <name type="scientific">Phyllosticta citriasiana</name>
    <dbReference type="NCBI Taxonomy" id="595635"/>
    <lineage>
        <taxon>Eukaryota</taxon>
        <taxon>Fungi</taxon>
        <taxon>Dikarya</taxon>
        <taxon>Ascomycota</taxon>
        <taxon>Pezizomycotina</taxon>
        <taxon>Dothideomycetes</taxon>
        <taxon>Dothideomycetes incertae sedis</taxon>
        <taxon>Botryosphaeriales</taxon>
        <taxon>Phyllostictaceae</taxon>
        <taxon>Phyllosticta</taxon>
    </lineage>
</organism>
<protein>
    <submittedName>
        <fullName evidence="2">Uncharacterized protein</fullName>
    </submittedName>
</protein>
<gene>
    <name evidence="2" type="ORF">IWZ03DRAFT_409873</name>
</gene>
<feature type="compositionally biased region" description="Low complexity" evidence="1">
    <location>
        <begin position="79"/>
        <end position="94"/>
    </location>
</feature>
<evidence type="ECO:0000256" key="1">
    <source>
        <dbReference type="SAM" id="MobiDB-lite"/>
    </source>
</evidence>
<dbReference type="Proteomes" id="UP001363622">
    <property type="component" value="Unassembled WGS sequence"/>
</dbReference>
<dbReference type="EMBL" id="JBBPHU010000017">
    <property type="protein sequence ID" value="KAK7509464.1"/>
    <property type="molecule type" value="Genomic_DNA"/>
</dbReference>
<name>A0ABR1K811_9PEZI</name>
<feature type="region of interest" description="Disordered" evidence="1">
    <location>
        <begin position="1"/>
        <end position="94"/>
    </location>
</feature>
<reference evidence="2 3" key="1">
    <citation type="submission" date="2024-04" db="EMBL/GenBank/DDBJ databases">
        <title>Phyllosticta paracitricarpa is synonymous to the EU quarantine fungus P. citricarpa based on phylogenomic analyses.</title>
        <authorList>
            <consortium name="Lawrence Berkeley National Laboratory"/>
            <person name="Van Ingen-Buijs V.A."/>
            <person name="Van Westerhoven A.C."/>
            <person name="Haridas S."/>
            <person name="Skiadas P."/>
            <person name="Martin F."/>
            <person name="Groenewald J.Z."/>
            <person name="Crous P.W."/>
            <person name="Seidl M.F."/>
        </authorList>
    </citation>
    <scope>NUCLEOTIDE SEQUENCE [LARGE SCALE GENOMIC DNA]</scope>
    <source>
        <strain evidence="2 3">CBS 123371</strain>
    </source>
</reference>
<evidence type="ECO:0000313" key="2">
    <source>
        <dbReference type="EMBL" id="KAK7509464.1"/>
    </source>
</evidence>
<proteinExistence type="predicted"/>
<evidence type="ECO:0000313" key="3">
    <source>
        <dbReference type="Proteomes" id="UP001363622"/>
    </source>
</evidence>
<keyword evidence="3" id="KW-1185">Reference proteome</keyword>
<sequence>MAQCSGTTKFGLRCKNSGPHNGRCHHHREQGHGSGAPRSSPQVEDEHGDDDQDPLKALLARKKALCPSSSKEKKKTKKPMATTTTTTTMGEMMMPTPPHTPVLQTNPAPLLTPLGSDSASGGLPWPAKTPEPNLIDFNGSQPPAIPGNKPTAPLRACMPSGAGGGTLQLQQANVKPAGQAIQYIIAQLEDVYATHRMQLSTGADDASRIRADIEKRVVVQALQQFAKVLALESEKNSEDDDDIL</sequence>
<comment type="caution">
    <text evidence="2">The sequence shown here is derived from an EMBL/GenBank/DDBJ whole genome shotgun (WGS) entry which is preliminary data.</text>
</comment>
<accession>A0ABR1K811</accession>